<reference evidence="1 2" key="1">
    <citation type="submission" date="2020-08" db="EMBL/GenBank/DDBJ databases">
        <title>Functional genomics of gut bacteria from endangered species of beetles.</title>
        <authorList>
            <person name="Carlos-Shanley C."/>
        </authorList>
    </citation>
    <scope>NUCLEOTIDE SEQUENCE [LARGE SCALE GENOMIC DNA]</scope>
    <source>
        <strain evidence="1 2">S00151</strain>
    </source>
</reference>
<comment type="caution">
    <text evidence="1">The sequence shown here is derived from an EMBL/GenBank/DDBJ whole genome shotgun (WGS) entry which is preliminary data.</text>
</comment>
<dbReference type="RefSeq" id="WP_184184854.1">
    <property type="nucleotide sequence ID" value="NZ_JACHLE010000001.1"/>
</dbReference>
<evidence type="ECO:0000313" key="2">
    <source>
        <dbReference type="Proteomes" id="UP000592180"/>
    </source>
</evidence>
<accession>A0A840K7R6</accession>
<proteinExistence type="predicted"/>
<keyword evidence="2" id="KW-1185">Reference proteome</keyword>
<evidence type="ECO:0000313" key="1">
    <source>
        <dbReference type="EMBL" id="MBB4805551.1"/>
    </source>
</evidence>
<protein>
    <submittedName>
        <fullName evidence="1">Uncharacterized protein</fullName>
    </submittedName>
</protein>
<dbReference type="Proteomes" id="UP000592180">
    <property type="component" value="Unassembled WGS sequence"/>
</dbReference>
<organism evidence="1 2">
    <name type="scientific">Chryseobacterium defluvii</name>
    <dbReference type="NCBI Taxonomy" id="160396"/>
    <lineage>
        <taxon>Bacteria</taxon>
        <taxon>Pseudomonadati</taxon>
        <taxon>Bacteroidota</taxon>
        <taxon>Flavobacteriia</taxon>
        <taxon>Flavobacteriales</taxon>
        <taxon>Weeksellaceae</taxon>
        <taxon>Chryseobacterium group</taxon>
        <taxon>Chryseobacterium</taxon>
    </lineage>
</organism>
<dbReference type="EMBL" id="JACHLE010000001">
    <property type="protein sequence ID" value="MBB4805551.1"/>
    <property type="molecule type" value="Genomic_DNA"/>
</dbReference>
<sequence>MKIPNYQKIYEDLLRSKGLEGTKEVPRFEKSTDIIRFDNLISDKNNEGADKENQRFRAYDEESVLEILTYQKKYRLNNSELARIFRLSRNTIAR</sequence>
<name>A0A840K7R6_9FLAO</name>
<gene>
    <name evidence="1" type="ORF">HNP38_000823</name>
</gene>
<dbReference type="AlphaFoldDB" id="A0A840K7R6"/>